<reference evidence="17" key="1">
    <citation type="submission" date="2019-12" db="EMBL/GenBank/DDBJ databases">
        <authorList>
            <person name="zhang j."/>
            <person name="sun C.M."/>
        </authorList>
    </citation>
    <scope>NUCLEOTIDE SEQUENCE</scope>
    <source>
        <strain evidence="17">NS-1</strain>
    </source>
</reference>
<evidence type="ECO:0000313" key="18">
    <source>
        <dbReference type="Proteomes" id="UP000665020"/>
    </source>
</evidence>
<keyword evidence="3 14" id="KW-0963">Cytoplasm</keyword>
<evidence type="ECO:0000259" key="16">
    <source>
        <dbReference type="Pfam" id="PF08545"/>
    </source>
</evidence>
<dbReference type="PANTHER" id="PTHR34069">
    <property type="entry name" value="3-OXOACYL-[ACYL-CARRIER-PROTEIN] SYNTHASE 3"/>
    <property type="match status" value="1"/>
</dbReference>
<dbReference type="GO" id="GO:0033818">
    <property type="term" value="F:beta-ketoacyl-acyl-carrier-protein synthase III activity"/>
    <property type="evidence" value="ECO:0007669"/>
    <property type="project" value="UniProtKB-UniRule"/>
</dbReference>
<evidence type="ECO:0000256" key="2">
    <source>
        <dbReference type="ARBA" id="ARBA00008642"/>
    </source>
</evidence>
<keyword evidence="14" id="KW-0511">Multifunctional enzyme</keyword>
<dbReference type="EC" id="2.3.1.180" evidence="14"/>
<keyword evidence="8 14" id="KW-0275">Fatty acid biosynthesis</keyword>
<feature type="active site" evidence="14">
    <location>
        <position position="116"/>
    </location>
</feature>
<dbReference type="InterPro" id="IPR004655">
    <property type="entry name" value="FabH"/>
</dbReference>
<comment type="subunit">
    <text evidence="14">Homodimer.</text>
</comment>
<dbReference type="InterPro" id="IPR013751">
    <property type="entry name" value="ACP_syn_III_N"/>
</dbReference>
<feature type="active site" evidence="14">
    <location>
        <position position="253"/>
    </location>
</feature>
<keyword evidence="9 14" id="KW-0012">Acyltransferase</keyword>
<comment type="subcellular location">
    <subcellularLocation>
        <location evidence="14">Cytoplasm</location>
    </subcellularLocation>
</comment>
<evidence type="ECO:0000256" key="9">
    <source>
        <dbReference type="ARBA" id="ARBA00023315"/>
    </source>
</evidence>
<dbReference type="Pfam" id="PF08541">
    <property type="entry name" value="ACP_syn_III_C"/>
    <property type="match status" value="1"/>
</dbReference>
<dbReference type="NCBIfam" id="NF006829">
    <property type="entry name" value="PRK09352.1"/>
    <property type="match status" value="1"/>
</dbReference>
<dbReference type="SUPFAM" id="SSF53901">
    <property type="entry name" value="Thiolase-like"/>
    <property type="match status" value="1"/>
</dbReference>
<evidence type="ECO:0000256" key="7">
    <source>
        <dbReference type="ARBA" id="ARBA00023098"/>
    </source>
</evidence>
<evidence type="ECO:0000256" key="12">
    <source>
        <dbReference type="ARBA" id="ARBA00052467"/>
    </source>
</evidence>
<dbReference type="KEGG" id="ifn:GM661_15045"/>
<protein>
    <recommendedName>
        <fullName evidence="14">Beta-ketoacyl-[acyl-carrier-protein] synthase III</fullName>
        <shortName evidence="14">Beta-ketoacyl-ACP synthase III</shortName>
        <shortName evidence="14">KAS III</shortName>
        <ecNumber evidence="14">2.3.1.180</ecNumber>
    </recommendedName>
    <alternativeName>
        <fullName evidence="14">3-oxoacyl-[acyl-carrier-protein] synthase 3</fullName>
    </alternativeName>
    <alternativeName>
        <fullName evidence="14">3-oxoacyl-[acyl-carrier-protein] synthase III</fullName>
    </alternativeName>
</protein>
<evidence type="ECO:0000256" key="10">
    <source>
        <dbReference type="ARBA" id="ARBA00051096"/>
    </source>
</evidence>
<name>A0A8A7KHD3_9FIRM</name>
<dbReference type="EMBL" id="CP046640">
    <property type="protein sequence ID" value="QTL99178.1"/>
    <property type="molecule type" value="Genomic_DNA"/>
</dbReference>
<evidence type="ECO:0000256" key="6">
    <source>
        <dbReference type="ARBA" id="ARBA00022832"/>
    </source>
</evidence>
<sequence>MNNKFNAKITGIGAYLPNKKLTNHDLEKMVDTNDEWIVRRTGIKERRIAAESEFASDLAIKAVENLIESNNVKINDVDMVIVTTFTPDHLTPSVAALTQGYFNMESAGTMDLNSACTGFIYGLCVADSLIMAKHSKKVLVIAAEALSKVVDYTDRNTCILFGDAAVAVLVEGKEEKESFLASYFTSDGKLAHYATCSNLSQRVNGQKMDKEKLFQQEGRLLYEYVLKNIPVGISKLLEKSGLVLKDIDWFVPHSANLRMIEALCKRMNFPIEKTLISNEFYGNTSSASIPLAIWKALNEVEIKPGDKMLLYGFGGGLSHGGTIIEW</sequence>
<dbReference type="FunFam" id="3.40.47.10:FF:000004">
    <property type="entry name" value="3-oxoacyl-[acyl-carrier-protein] synthase 3"/>
    <property type="match status" value="1"/>
</dbReference>
<keyword evidence="4 14" id="KW-0444">Lipid biosynthesis</keyword>
<keyword evidence="5 14" id="KW-0808">Transferase</keyword>
<dbReference type="Pfam" id="PF08545">
    <property type="entry name" value="ACP_syn_III"/>
    <property type="match status" value="1"/>
</dbReference>
<keyword evidence="18" id="KW-1185">Reference proteome</keyword>
<gene>
    <name evidence="14 17" type="primary">fabH</name>
    <name evidence="17" type="ORF">GM661_15045</name>
</gene>
<dbReference type="UniPathway" id="UPA00094"/>
<dbReference type="Proteomes" id="UP000665020">
    <property type="component" value="Chromosome"/>
</dbReference>
<evidence type="ECO:0000256" key="4">
    <source>
        <dbReference type="ARBA" id="ARBA00022516"/>
    </source>
</evidence>
<comment type="pathway">
    <text evidence="1 14">Lipid metabolism; fatty acid biosynthesis.</text>
</comment>
<accession>A0A8A7KHD3</accession>
<dbReference type="NCBIfam" id="TIGR00747">
    <property type="entry name" value="fabH"/>
    <property type="match status" value="1"/>
</dbReference>
<comment type="catalytic activity">
    <reaction evidence="11">
        <text>(2S)-2-methylbutanoyl-CoA + malonyl-[ACP] + H(+) = (4S)-4-methyl-3-oxohexanoyl-[ACP] + CO2 + CoA</text>
        <dbReference type="Rhea" id="RHEA:42276"/>
        <dbReference type="Rhea" id="RHEA-COMP:9623"/>
        <dbReference type="Rhea" id="RHEA-COMP:17148"/>
        <dbReference type="ChEBI" id="CHEBI:15378"/>
        <dbReference type="ChEBI" id="CHEBI:16526"/>
        <dbReference type="ChEBI" id="CHEBI:57287"/>
        <dbReference type="ChEBI" id="CHEBI:78449"/>
        <dbReference type="ChEBI" id="CHEBI:88166"/>
        <dbReference type="ChEBI" id="CHEBI:167462"/>
        <dbReference type="EC" id="2.3.1.300"/>
    </reaction>
    <physiologicalReaction direction="left-to-right" evidence="11">
        <dbReference type="Rhea" id="RHEA:42277"/>
    </physiologicalReaction>
</comment>
<evidence type="ECO:0000256" key="1">
    <source>
        <dbReference type="ARBA" id="ARBA00005194"/>
    </source>
</evidence>
<comment type="domain">
    <text evidence="14">The last Arg residue of the ACP-binding site is essential for the weak association between ACP/AcpP and FabH.</text>
</comment>
<evidence type="ECO:0000256" key="3">
    <source>
        <dbReference type="ARBA" id="ARBA00022490"/>
    </source>
</evidence>
<dbReference type="RefSeq" id="WP_230867572.1">
    <property type="nucleotide sequence ID" value="NZ_CP046640.1"/>
</dbReference>
<evidence type="ECO:0000256" key="13">
    <source>
        <dbReference type="ARBA" id="ARBA00052985"/>
    </source>
</evidence>
<feature type="domain" description="Beta-ketoacyl-[acyl-carrier-protein] synthase III N-terminal" evidence="16">
    <location>
        <begin position="110"/>
        <end position="188"/>
    </location>
</feature>
<proteinExistence type="inferred from homology"/>
<comment type="catalytic activity">
    <reaction evidence="12">
        <text>2-methylpropanoyl-CoA + malonyl-[ACP] + H(+) = 4-methyl-3-oxopentanoyl-[ACP] + CO2 + CoA</text>
        <dbReference type="Rhea" id="RHEA:42268"/>
        <dbReference type="Rhea" id="RHEA-COMP:9623"/>
        <dbReference type="Rhea" id="RHEA-COMP:9940"/>
        <dbReference type="ChEBI" id="CHEBI:15378"/>
        <dbReference type="ChEBI" id="CHEBI:16526"/>
        <dbReference type="ChEBI" id="CHEBI:57287"/>
        <dbReference type="ChEBI" id="CHEBI:57338"/>
        <dbReference type="ChEBI" id="CHEBI:78449"/>
        <dbReference type="ChEBI" id="CHEBI:78820"/>
        <dbReference type="EC" id="2.3.1.300"/>
    </reaction>
    <physiologicalReaction direction="left-to-right" evidence="12">
        <dbReference type="Rhea" id="RHEA:42269"/>
    </physiologicalReaction>
</comment>
<dbReference type="GO" id="GO:0004315">
    <property type="term" value="F:3-oxoacyl-[acyl-carrier-protein] synthase activity"/>
    <property type="evidence" value="ECO:0007669"/>
    <property type="project" value="InterPro"/>
</dbReference>
<feature type="domain" description="Beta-ketoacyl-[acyl-carrier-protein] synthase III C-terminal" evidence="15">
    <location>
        <begin position="237"/>
        <end position="326"/>
    </location>
</feature>
<dbReference type="GO" id="GO:0044550">
    <property type="term" value="P:secondary metabolite biosynthetic process"/>
    <property type="evidence" value="ECO:0007669"/>
    <property type="project" value="TreeGrafter"/>
</dbReference>
<dbReference type="InterPro" id="IPR013747">
    <property type="entry name" value="ACP_syn_III_C"/>
</dbReference>
<dbReference type="Gene3D" id="3.40.47.10">
    <property type="match status" value="1"/>
</dbReference>
<keyword evidence="6 14" id="KW-0276">Fatty acid metabolism</keyword>
<evidence type="ECO:0000256" key="14">
    <source>
        <dbReference type="HAMAP-Rule" id="MF_01815"/>
    </source>
</evidence>
<comment type="similarity">
    <text evidence="2 14">Belongs to the thiolase-like superfamily. FabH family.</text>
</comment>
<comment type="catalytic activity">
    <reaction evidence="10">
        <text>malonyl-[ACP] + acetyl-CoA + H(+) = 3-oxobutanoyl-[ACP] + CO2 + CoA</text>
        <dbReference type="Rhea" id="RHEA:12080"/>
        <dbReference type="Rhea" id="RHEA-COMP:9623"/>
        <dbReference type="Rhea" id="RHEA-COMP:9625"/>
        <dbReference type="ChEBI" id="CHEBI:15378"/>
        <dbReference type="ChEBI" id="CHEBI:16526"/>
        <dbReference type="ChEBI" id="CHEBI:57287"/>
        <dbReference type="ChEBI" id="CHEBI:57288"/>
        <dbReference type="ChEBI" id="CHEBI:78449"/>
        <dbReference type="ChEBI" id="CHEBI:78450"/>
        <dbReference type="EC" id="2.3.1.180"/>
    </reaction>
    <physiologicalReaction direction="left-to-right" evidence="10">
        <dbReference type="Rhea" id="RHEA:12081"/>
    </physiologicalReaction>
</comment>
<evidence type="ECO:0000313" key="17">
    <source>
        <dbReference type="EMBL" id="QTL99178.1"/>
    </source>
</evidence>
<organism evidence="17 18">
    <name type="scientific">Iocasia fonsfrigidae</name>
    <dbReference type="NCBI Taxonomy" id="2682810"/>
    <lineage>
        <taxon>Bacteria</taxon>
        <taxon>Bacillati</taxon>
        <taxon>Bacillota</taxon>
        <taxon>Clostridia</taxon>
        <taxon>Halanaerobiales</taxon>
        <taxon>Halanaerobiaceae</taxon>
        <taxon>Iocasia</taxon>
    </lineage>
</organism>
<dbReference type="InterPro" id="IPR016039">
    <property type="entry name" value="Thiolase-like"/>
</dbReference>
<evidence type="ECO:0000259" key="15">
    <source>
        <dbReference type="Pfam" id="PF08541"/>
    </source>
</evidence>
<evidence type="ECO:0000256" key="5">
    <source>
        <dbReference type="ARBA" id="ARBA00022679"/>
    </source>
</evidence>
<feature type="active site" evidence="14">
    <location>
        <position position="283"/>
    </location>
</feature>
<keyword evidence="7 14" id="KW-0443">Lipid metabolism</keyword>
<dbReference type="CDD" id="cd00830">
    <property type="entry name" value="KAS_III"/>
    <property type="match status" value="1"/>
</dbReference>
<feature type="region of interest" description="ACP-binding" evidence="14">
    <location>
        <begin position="254"/>
        <end position="258"/>
    </location>
</feature>
<dbReference type="GO" id="GO:0005737">
    <property type="term" value="C:cytoplasm"/>
    <property type="evidence" value="ECO:0007669"/>
    <property type="project" value="UniProtKB-SubCell"/>
</dbReference>
<comment type="catalytic activity">
    <reaction evidence="13">
        <text>3-methylbutanoyl-CoA + malonyl-[ACP] + H(+) = 5-methyl-3-oxohexanoyl-[ACP] + CO2 + CoA</text>
        <dbReference type="Rhea" id="RHEA:42272"/>
        <dbReference type="Rhea" id="RHEA-COMP:9623"/>
        <dbReference type="Rhea" id="RHEA-COMP:9941"/>
        <dbReference type="ChEBI" id="CHEBI:15378"/>
        <dbReference type="ChEBI" id="CHEBI:16526"/>
        <dbReference type="ChEBI" id="CHEBI:57287"/>
        <dbReference type="ChEBI" id="CHEBI:57345"/>
        <dbReference type="ChEBI" id="CHEBI:78449"/>
        <dbReference type="ChEBI" id="CHEBI:78822"/>
        <dbReference type="EC" id="2.3.1.300"/>
    </reaction>
    <physiologicalReaction direction="left-to-right" evidence="13">
        <dbReference type="Rhea" id="RHEA:42273"/>
    </physiologicalReaction>
</comment>
<dbReference type="PANTHER" id="PTHR34069:SF2">
    <property type="entry name" value="BETA-KETOACYL-[ACYL-CARRIER-PROTEIN] SYNTHASE III"/>
    <property type="match status" value="1"/>
</dbReference>
<evidence type="ECO:0000256" key="11">
    <source>
        <dbReference type="ARBA" id="ARBA00052407"/>
    </source>
</evidence>
<dbReference type="AlphaFoldDB" id="A0A8A7KHD3"/>
<evidence type="ECO:0000256" key="8">
    <source>
        <dbReference type="ARBA" id="ARBA00023160"/>
    </source>
</evidence>
<dbReference type="GO" id="GO:0006633">
    <property type="term" value="P:fatty acid biosynthetic process"/>
    <property type="evidence" value="ECO:0007669"/>
    <property type="project" value="UniProtKB-UniRule"/>
</dbReference>
<dbReference type="HAMAP" id="MF_01815">
    <property type="entry name" value="FabH"/>
    <property type="match status" value="1"/>
</dbReference>
<comment type="function">
    <text evidence="14">Catalyzes the condensation reaction of fatty acid synthesis by the addition to an acyl acceptor of two carbons from malonyl-ACP. Catalyzes the first condensation reaction which initiates fatty acid synthesis and may therefore play a role in governing the total rate of fatty acid production. Possesses both acetoacetyl-ACP synthase and acetyl transacylase activities. Its substrate specificity determines the biosynthesis of branched-chain and/or straight-chain of fatty acids.</text>
</comment>